<evidence type="ECO:0000313" key="3">
    <source>
        <dbReference type="Proteomes" id="UP000267096"/>
    </source>
</evidence>
<dbReference type="Pfam" id="PF20811">
    <property type="entry name" value="PARG_cat_N"/>
    <property type="match status" value="1"/>
</dbReference>
<dbReference type="AlphaFoldDB" id="A0A0M3JLH0"/>
<dbReference type="GO" id="GO:1990966">
    <property type="term" value="P:ATP generation from poly-ADP-D-ribose"/>
    <property type="evidence" value="ECO:0007669"/>
    <property type="project" value="TreeGrafter"/>
</dbReference>
<dbReference type="GO" id="GO:0006282">
    <property type="term" value="P:regulation of DNA repair"/>
    <property type="evidence" value="ECO:0007669"/>
    <property type="project" value="InterPro"/>
</dbReference>
<dbReference type="PANTHER" id="PTHR12837">
    <property type="entry name" value="POLY ADP-RIBOSE GLYCOHYDROLASE"/>
    <property type="match status" value="1"/>
</dbReference>
<dbReference type="GO" id="GO:0005975">
    <property type="term" value="P:carbohydrate metabolic process"/>
    <property type="evidence" value="ECO:0007669"/>
    <property type="project" value="InterPro"/>
</dbReference>
<accession>A0A0M3JLH0</accession>
<dbReference type="GO" id="GO:0004649">
    <property type="term" value="F:poly(ADP-ribose) glycohydrolase activity"/>
    <property type="evidence" value="ECO:0007669"/>
    <property type="project" value="InterPro"/>
</dbReference>
<dbReference type="InterPro" id="IPR007724">
    <property type="entry name" value="Poly_GlycHdrlase"/>
</dbReference>
<dbReference type="GO" id="GO:0005737">
    <property type="term" value="C:cytoplasm"/>
    <property type="evidence" value="ECO:0007669"/>
    <property type="project" value="TreeGrafter"/>
</dbReference>
<dbReference type="InterPro" id="IPR048362">
    <property type="entry name" value="PARG_helical"/>
</dbReference>
<keyword evidence="3" id="KW-1185">Reference proteome</keyword>
<dbReference type="OrthoDB" id="1937899at2759"/>
<sequence>MFFVQECIESYIQRNWRFDALKKFFESAIPDELAKEYLSSVIPFIAKLALSAPDLITQPLPILRHGQEGSVTMSQQQAATLLAHAFFCTYPNRNGHSGGELPIINFNRLYDLRTRGSVEKLKCIMHYFHQISVQ</sequence>
<reference evidence="4" key="1">
    <citation type="submission" date="2017-02" db="UniProtKB">
        <authorList>
            <consortium name="WormBaseParasite"/>
        </authorList>
    </citation>
    <scope>IDENTIFICATION</scope>
</reference>
<dbReference type="GO" id="GO:0005634">
    <property type="term" value="C:nucleus"/>
    <property type="evidence" value="ECO:0007669"/>
    <property type="project" value="TreeGrafter"/>
</dbReference>
<evidence type="ECO:0000259" key="1">
    <source>
        <dbReference type="Pfam" id="PF20811"/>
    </source>
</evidence>
<reference evidence="2 3" key="2">
    <citation type="submission" date="2018-11" db="EMBL/GenBank/DDBJ databases">
        <authorList>
            <consortium name="Pathogen Informatics"/>
        </authorList>
    </citation>
    <scope>NUCLEOTIDE SEQUENCE [LARGE SCALE GENOMIC DNA]</scope>
</reference>
<dbReference type="EMBL" id="UYRR01021877">
    <property type="protein sequence ID" value="VDK31187.1"/>
    <property type="molecule type" value="Genomic_DNA"/>
</dbReference>
<dbReference type="GO" id="GO:0009225">
    <property type="term" value="P:nucleotide-sugar metabolic process"/>
    <property type="evidence" value="ECO:0007669"/>
    <property type="project" value="TreeGrafter"/>
</dbReference>
<evidence type="ECO:0000313" key="2">
    <source>
        <dbReference type="EMBL" id="VDK31187.1"/>
    </source>
</evidence>
<dbReference type="PANTHER" id="PTHR12837:SF15">
    <property type="entry name" value="POLY(ADP-RIBOSE) GLYCOHYDROLASE"/>
    <property type="match status" value="1"/>
</dbReference>
<dbReference type="Proteomes" id="UP000267096">
    <property type="component" value="Unassembled WGS sequence"/>
</dbReference>
<proteinExistence type="predicted"/>
<protein>
    <submittedName>
        <fullName evidence="4">Poly(ADP-ribose) glycohydrolase</fullName>
    </submittedName>
</protein>
<evidence type="ECO:0000313" key="4">
    <source>
        <dbReference type="WBParaSite" id="ASIM_0000850101-mRNA-1"/>
    </source>
</evidence>
<dbReference type="WBParaSite" id="ASIM_0000850101-mRNA-1">
    <property type="protein sequence ID" value="ASIM_0000850101-mRNA-1"/>
    <property type="gene ID" value="ASIM_0000850101"/>
</dbReference>
<organism evidence="4">
    <name type="scientific">Anisakis simplex</name>
    <name type="common">Herring worm</name>
    <dbReference type="NCBI Taxonomy" id="6269"/>
    <lineage>
        <taxon>Eukaryota</taxon>
        <taxon>Metazoa</taxon>
        <taxon>Ecdysozoa</taxon>
        <taxon>Nematoda</taxon>
        <taxon>Chromadorea</taxon>
        <taxon>Rhabditida</taxon>
        <taxon>Spirurina</taxon>
        <taxon>Ascaridomorpha</taxon>
        <taxon>Ascaridoidea</taxon>
        <taxon>Anisakidae</taxon>
        <taxon>Anisakis</taxon>
        <taxon>Anisakis simplex complex</taxon>
    </lineage>
</organism>
<gene>
    <name evidence="2" type="ORF">ASIM_LOCUS8252</name>
</gene>
<feature type="domain" description="PARG helical" evidence="1">
    <location>
        <begin position="32"/>
        <end position="132"/>
    </location>
</feature>
<name>A0A0M3JLH0_ANISI</name>